<sequence length="297" mass="32746" precursor="true">MGCFTFYLACPKEPSLEGKTLSDWVVVMRERPQDEKAHKVIRQLGSNSIPLLLDWLRKDDKPTFQGRVAQSKQGMISFLESHRFIEPRPRSLEMDWKSSYRSLGNAVLSELGPEGKAAIPTLIQMLGDKNHKPDEVSQVAGVAWLILPRMAPESIPPLICALTNQDTQVWCLAAGALGHIGSDAKAAIPFVKEKLKDKDPYVRVGAADIIGKLGGNPDEFVPTLIGTLPEVEWDYLNYALEVLVRYKNNAKPAVPVLLDILNKTPNSTNTTNTIVRSEVLSALREIDPEAAAKVGVK</sequence>
<dbReference type="Proteomes" id="UP000003688">
    <property type="component" value="Unassembled WGS sequence"/>
</dbReference>
<accession>B9X9X4</accession>
<organism evidence="1 2">
    <name type="scientific">Pedosphaera parvula (strain Ellin514)</name>
    <dbReference type="NCBI Taxonomy" id="320771"/>
    <lineage>
        <taxon>Bacteria</taxon>
        <taxon>Pseudomonadati</taxon>
        <taxon>Verrucomicrobiota</taxon>
        <taxon>Pedosphaerae</taxon>
        <taxon>Pedosphaerales</taxon>
        <taxon>Pedosphaeraceae</taxon>
        <taxon>Pedosphaera</taxon>
    </lineage>
</organism>
<keyword evidence="2" id="KW-1185">Reference proteome</keyword>
<evidence type="ECO:0008006" key="3">
    <source>
        <dbReference type="Google" id="ProtNLM"/>
    </source>
</evidence>
<proteinExistence type="predicted"/>
<dbReference type="InterPro" id="IPR011989">
    <property type="entry name" value="ARM-like"/>
</dbReference>
<dbReference type="Pfam" id="PF13646">
    <property type="entry name" value="HEAT_2"/>
    <property type="match status" value="1"/>
</dbReference>
<dbReference type="SUPFAM" id="SSF48371">
    <property type="entry name" value="ARM repeat"/>
    <property type="match status" value="1"/>
</dbReference>
<evidence type="ECO:0000313" key="2">
    <source>
        <dbReference type="Proteomes" id="UP000003688"/>
    </source>
</evidence>
<dbReference type="Gene3D" id="1.25.10.10">
    <property type="entry name" value="Leucine-rich Repeat Variant"/>
    <property type="match status" value="1"/>
</dbReference>
<dbReference type="STRING" id="320771.Cflav_PD5950"/>
<gene>
    <name evidence="1" type="ORF">Cflav_PD5950</name>
</gene>
<comment type="caution">
    <text evidence="1">The sequence shown here is derived from an EMBL/GenBank/DDBJ whole genome shotgun (WGS) entry which is preliminary data.</text>
</comment>
<dbReference type="EMBL" id="ABOX02000001">
    <property type="protein sequence ID" value="EEF63315.1"/>
    <property type="molecule type" value="Genomic_DNA"/>
</dbReference>
<protein>
    <recommendedName>
        <fullName evidence="3">PBS lyase HEAT domain protein repeat-containing protein</fullName>
    </recommendedName>
</protein>
<reference evidence="1 2" key="1">
    <citation type="journal article" date="2011" name="J. Bacteriol.">
        <title>Genome sequence of 'Pedosphaera parvula' Ellin514, an aerobic Verrucomicrobial isolate from pasture soil.</title>
        <authorList>
            <person name="Kant R."/>
            <person name="van Passel M.W."/>
            <person name="Sangwan P."/>
            <person name="Palva A."/>
            <person name="Lucas S."/>
            <person name="Copeland A."/>
            <person name="Lapidus A."/>
            <person name="Glavina Del Rio T."/>
            <person name="Dalin E."/>
            <person name="Tice H."/>
            <person name="Bruce D."/>
            <person name="Goodwin L."/>
            <person name="Pitluck S."/>
            <person name="Chertkov O."/>
            <person name="Larimer F.W."/>
            <person name="Land M.L."/>
            <person name="Hauser L."/>
            <person name="Brettin T.S."/>
            <person name="Detter J.C."/>
            <person name="Han S."/>
            <person name="de Vos W.M."/>
            <person name="Janssen P.H."/>
            <person name="Smidt H."/>
        </authorList>
    </citation>
    <scope>NUCLEOTIDE SEQUENCE [LARGE SCALE GENOMIC DNA]</scope>
    <source>
        <strain evidence="1 2">Ellin514</strain>
    </source>
</reference>
<dbReference type="InterPro" id="IPR016024">
    <property type="entry name" value="ARM-type_fold"/>
</dbReference>
<name>B9X9X4_PEDPL</name>
<dbReference type="AlphaFoldDB" id="B9X9X4"/>
<evidence type="ECO:0000313" key="1">
    <source>
        <dbReference type="EMBL" id="EEF63315.1"/>
    </source>
</evidence>